<dbReference type="AlphaFoldDB" id="A0AAV8NZU0"/>
<accession>A0AAV8NZU0</accession>
<keyword evidence="4" id="KW-1185">Reference proteome</keyword>
<dbReference type="PANTHER" id="PTHR33179:SF10">
    <property type="entry name" value="OS02G0753700 PROTEIN"/>
    <property type="match status" value="1"/>
</dbReference>
<evidence type="ECO:0000313" key="3">
    <source>
        <dbReference type="EMBL" id="KAJ8459176.1"/>
    </source>
</evidence>
<name>A0AAV8NZU0_ENSVE</name>
<dbReference type="EMBL" id="JAQQAF010000009">
    <property type="protein sequence ID" value="KAJ8459176.1"/>
    <property type="molecule type" value="Genomic_DNA"/>
</dbReference>
<organism evidence="3 4">
    <name type="scientific">Ensete ventricosum</name>
    <name type="common">Abyssinian banana</name>
    <name type="synonym">Musa ensete</name>
    <dbReference type="NCBI Taxonomy" id="4639"/>
    <lineage>
        <taxon>Eukaryota</taxon>
        <taxon>Viridiplantae</taxon>
        <taxon>Streptophyta</taxon>
        <taxon>Embryophyta</taxon>
        <taxon>Tracheophyta</taxon>
        <taxon>Spermatophyta</taxon>
        <taxon>Magnoliopsida</taxon>
        <taxon>Liliopsida</taxon>
        <taxon>Zingiberales</taxon>
        <taxon>Musaceae</taxon>
        <taxon>Ensete</taxon>
    </lineage>
</organism>
<feature type="region of interest" description="Disordered" evidence="1">
    <location>
        <begin position="244"/>
        <end position="267"/>
    </location>
</feature>
<dbReference type="InterPro" id="IPR039609">
    <property type="entry name" value="VQ_15/22"/>
</dbReference>
<dbReference type="Proteomes" id="UP001222027">
    <property type="component" value="Unassembled WGS sequence"/>
</dbReference>
<gene>
    <name evidence="3" type="ORF">OPV22_032102</name>
</gene>
<reference evidence="3 4" key="1">
    <citation type="submission" date="2022-12" db="EMBL/GenBank/DDBJ databases">
        <title>Chromosome-scale assembly of the Ensete ventricosum genome.</title>
        <authorList>
            <person name="Dussert Y."/>
            <person name="Stocks J."/>
            <person name="Wendawek A."/>
            <person name="Woldeyes F."/>
            <person name="Nichols R.A."/>
            <person name="Borrell J.S."/>
        </authorList>
    </citation>
    <scope>NUCLEOTIDE SEQUENCE [LARGE SCALE GENOMIC DNA]</scope>
    <source>
        <strain evidence="4">cv. Maze</strain>
        <tissue evidence="3">Seeds</tissue>
    </source>
</reference>
<dbReference type="PANTHER" id="PTHR33179">
    <property type="entry name" value="VQ MOTIF-CONTAINING PROTEIN"/>
    <property type="match status" value="1"/>
</dbReference>
<feature type="compositionally biased region" description="Low complexity" evidence="1">
    <location>
        <begin position="246"/>
        <end position="263"/>
    </location>
</feature>
<evidence type="ECO:0000259" key="2">
    <source>
        <dbReference type="Pfam" id="PF05678"/>
    </source>
</evidence>
<evidence type="ECO:0000313" key="4">
    <source>
        <dbReference type="Proteomes" id="UP001222027"/>
    </source>
</evidence>
<feature type="domain" description="VQ" evidence="2">
    <location>
        <begin position="181"/>
        <end position="208"/>
    </location>
</feature>
<sequence>MRKYAPAVAPKSYVDSSMPNFGAAQPDSVSSCLCSFRRASACSAKTFRRREQVNPEIALTSLQPSSGGSDDYHSRFDTLSAFLHSSSTTTAASTLPPSHTPLISSSDGHHFFDYSYLDSTIAAAAAAAPWPPRSLIPRASSHTGIAAGSLSSSSVRPPPDQSTAAAAAPRSSKKRSRASRRAPTTVMTTDTSNFRAMVQEFTGVPSPPFATSASASPFTHSRFDLFHSTAPSPPHFLLRPLPQKVRSSPTAATTNPATSRPPTLSNSISTVADANANTIITPADNTNYRLPSHDLGHGGGRSQPLVNPQIRILDLQSHLQAPLLQPKYTLPAMASSFSAGHSMNHHRGLPPGLVNTVDADGGDDTRGLRPVTVGDYSGCKPNYPTWGPSDFNRNNASESLVATRRDEGMVESWIRSSE</sequence>
<protein>
    <recommendedName>
        <fullName evidence="2">VQ domain-containing protein</fullName>
    </recommendedName>
</protein>
<evidence type="ECO:0000256" key="1">
    <source>
        <dbReference type="SAM" id="MobiDB-lite"/>
    </source>
</evidence>
<feature type="compositionally biased region" description="Basic residues" evidence="1">
    <location>
        <begin position="171"/>
        <end position="180"/>
    </location>
</feature>
<feature type="region of interest" description="Disordered" evidence="1">
    <location>
        <begin position="146"/>
        <end position="189"/>
    </location>
</feature>
<dbReference type="InterPro" id="IPR008889">
    <property type="entry name" value="VQ"/>
</dbReference>
<comment type="caution">
    <text evidence="3">The sequence shown here is derived from an EMBL/GenBank/DDBJ whole genome shotgun (WGS) entry which is preliminary data.</text>
</comment>
<proteinExistence type="predicted"/>
<dbReference type="Pfam" id="PF05678">
    <property type="entry name" value="VQ"/>
    <property type="match status" value="1"/>
</dbReference>